<dbReference type="CDD" id="cd16442">
    <property type="entry name" value="BPL"/>
    <property type="match status" value="1"/>
</dbReference>
<evidence type="ECO:0000313" key="8">
    <source>
        <dbReference type="EMBL" id="RIY03693.1"/>
    </source>
</evidence>
<dbReference type="PANTHER" id="PTHR12835:SF5">
    <property type="entry name" value="BIOTIN--PROTEIN LIGASE"/>
    <property type="match status" value="1"/>
</dbReference>
<dbReference type="InterPro" id="IPR008988">
    <property type="entry name" value="Transcriptional_repressor_C"/>
</dbReference>
<dbReference type="OrthoDB" id="9807064at2"/>
<evidence type="ECO:0000259" key="7">
    <source>
        <dbReference type="PROSITE" id="PS51733"/>
    </source>
</evidence>
<accession>A0A3A1WRJ5</accession>
<dbReference type="PANTHER" id="PTHR12835">
    <property type="entry name" value="BIOTIN PROTEIN LIGASE"/>
    <property type="match status" value="1"/>
</dbReference>
<dbReference type="InterPro" id="IPR004143">
    <property type="entry name" value="BPL_LPL_catalytic"/>
</dbReference>
<evidence type="ECO:0000256" key="6">
    <source>
        <dbReference type="ARBA" id="ARBA00047846"/>
    </source>
</evidence>
<dbReference type="GO" id="GO:0004077">
    <property type="term" value="F:biotin--[biotin carboxyl-carrier protein] ligase activity"/>
    <property type="evidence" value="ECO:0007669"/>
    <property type="project" value="UniProtKB-EC"/>
</dbReference>
<dbReference type="NCBIfam" id="TIGR00121">
    <property type="entry name" value="birA_ligase"/>
    <property type="match status" value="1"/>
</dbReference>
<evidence type="ECO:0000256" key="4">
    <source>
        <dbReference type="ARBA" id="ARBA00023267"/>
    </source>
</evidence>
<keyword evidence="4" id="KW-0092">Biotin</keyword>
<dbReference type="EC" id="6.3.4.15" evidence="5"/>
<evidence type="ECO:0000256" key="3">
    <source>
        <dbReference type="ARBA" id="ARBA00022840"/>
    </source>
</evidence>
<keyword evidence="3" id="KW-0067">ATP-binding</keyword>
<keyword evidence="9" id="KW-1185">Reference proteome</keyword>
<dbReference type="InterPro" id="IPR045864">
    <property type="entry name" value="aa-tRNA-synth_II/BPL/LPL"/>
</dbReference>
<dbReference type="SUPFAM" id="SSF50037">
    <property type="entry name" value="C-terminal domain of transcriptional repressors"/>
    <property type="match status" value="1"/>
</dbReference>
<dbReference type="RefSeq" id="WP_119538349.1">
    <property type="nucleotide sequence ID" value="NZ_QYRN01000001.1"/>
</dbReference>
<evidence type="ECO:0000256" key="2">
    <source>
        <dbReference type="ARBA" id="ARBA00022741"/>
    </source>
</evidence>
<comment type="caution">
    <text evidence="8">The sequence shown here is derived from an EMBL/GenBank/DDBJ whole genome shotgun (WGS) entry which is preliminary data.</text>
</comment>
<dbReference type="PROSITE" id="PS51733">
    <property type="entry name" value="BPL_LPL_CATALYTIC"/>
    <property type="match status" value="1"/>
</dbReference>
<keyword evidence="1 8" id="KW-0436">Ligase</keyword>
<name>A0A3A1WRJ5_9HYPH</name>
<dbReference type="Pfam" id="PF03099">
    <property type="entry name" value="BPL_LplA_LipB"/>
    <property type="match status" value="1"/>
</dbReference>
<dbReference type="GO" id="GO:0005737">
    <property type="term" value="C:cytoplasm"/>
    <property type="evidence" value="ECO:0007669"/>
    <property type="project" value="TreeGrafter"/>
</dbReference>
<protein>
    <recommendedName>
        <fullName evidence="5">biotin--[biotin carboxyl-carrier protein] ligase</fullName>
        <ecNumber evidence="5">6.3.4.15</ecNumber>
    </recommendedName>
</protein>
<evidence type="ECO:0000256" key="5">
    <source>
        <dbReference type="ARBA" id="ARBA00024227"/>
    </source>
</evidence>
<keyword evidence="2" id="KW-0547">Nucleotide-binding</keyword>
<feature type="domain" description="BPL/LPL catalytic" evidence="7">
    <location>
        <begin position="1"/>
        <end position="184"/>
    </location>
</feature>
<reference evidence="9" key="1">
    <citation type="submission" date="2018-09" db="EMBL/GenBank/DDBJ databases">
        <authorList>
            <person name="Tuo L."/>
        </authorList>
    </citation>
    <scope>NUCLEOTIDE SEQUENCE [LARGE SCALE GENOMIC DNA]</scope>
    <source>
        <strain evidence="9">M2BS4Y-1</strain>
    </source>
</reference>
<dbReference type="InterPro" id="IPR003142">
    <property type="entry name" value="BPL_C"/>
</dbReference>
<evidence type="ECO:0000256" key="1">
    <source>
        <dbReference type="ARBA" id="ARBA00022598"/>
    </source>
</evidence>
<dbReference type="Proteomes" id="UP000265750">
    <property type="component" value="Unassembled WGS sequence"/>
</dbReference>
<dbReference type="Pfam" id="PF02237">
    <property type="entry name" value="BPL_C"/>
    <property type="match status" value="1"/>
</dbReference>
<dbReference type="GO" id="GO:0005524">
    <property type="term" value="F:ATP binding"/>
    <property type="evidence" value="ECO:0007669"/>
    <property type="project" value="UniProtKB-KW"/>
</dbReference>
<dbReference type="InterPro" id="IPR004408">
    <property type="entry name" value="Biotin_CoA_COase_ligase"/>
</dbReference>
<dbReference type="SUPFAM" id="SSF55681">
    <property type="entry name" value="Class II aaRS and biotin synthetases"/>
    <property type="match status" value="1"/>
</dbReference>
<sequence length="256" mass="27324">MTRPAAGARRHLALDEVGSTNAVALEAARAGDPGRLWITAGRQTAGRGRRGRSWLSERGNLYATLLLVDPAPDRHVVDLPLVVALGVRNGLAELSGLEPGLVRIKWPNDILIAGAKAVGILLESEKGRDGRRAVAIGCGVNVESGATETPYAVTSLREAGYTGTLATVFDHLAAGVDEALELWDAGRQFERVRSEWLRHSVGRGEGCRVNLPDGTSVEGTFVDLDQDGRLVLDEGRGQRRHFSAGDLFFLRGSTGA</sequence>
<dbReference type="EMBL" id="QYRN01000001">
    <property type="protein sequence ID" value="RIY03693.1"/>
    <property type="molecule type" value="Genomic_DNA"/>
</dbReference>
<organism evidence="8 9">
    <name type="scientific">Aureimonas flava</name>
    <dbReference type="NCBI Taxonomy" id="2320271"/>
    <lineage>
        <taxon>Bacteria</taxon>
        <taxon>Pseudomonadati</taxon>
        <taxon>Pseudomonadota</taxon>
        <taxon>Alphaproteobacteria</taxon>
        <taxon>Hyphomicrobiales</taxon>
        <taxon>Aurantimonadaceae</taxon>
        <taxon>Aureimonas</taxon>
    </lineage>
</organism>
<comment type="catalytic activity">
    <reaction evidence="6">
        <text>biotin + L-lysyl-[protein] + ATP = N(6)-biotinyl-L-lysyl-[protein] + AMP + diphosphate + H(+)</text>
        <dbReference type="Rhea" id="RHEA:11756"/>
        <dbReference type="Rhea" id="RHEA-COMP:9752"/>
        <dbReference type="Rhea" id="RHEA-COMP:10505"/>
        <dbReference type="ChEBI" id="CHEBI:15378"/>
        <dbReference type="ChEBI" id="CHEBI:29969"/>
        <dbReference type="ChEBI" id="CHEBI:30616"/>
        <dbReference type="ChEBI" id="CHEBI:33019"/>
        <dbReference type="ChEBI" id="CHEBI:57586"/>
        <dbReference type="ChEBI" id="CHEBI:83144"/>
        <dbReference type="ChEBI" id="CHEBI:456215"/>
        <dbReference type="EC" id="6.3.4.15"/>
    </reaction>
</comment>
<gene>
    <name evidence="8" type="ORF">D3218_02845</name>
</gene>
<dbReference type="Gene3D" id="2.30.30.100">
    <property type="match status" value="1"/>
</dbReference>
<dbReference type="Gene3D" id="3.30.930.10">
    <property type="entry name" value="Bira Bifunctional Protein, Domain 2"/>
    <property type="match status" value="1"/>
</dbReference>
<dbReference type="AlphaFoldDB" id="A0A3A1WRJ5"/>
<evidence type="ECO:0000313" key="9">
    <source>
        <dbReference type="Proteomes" id="UP000265750"/>
    </source>
</evidence>
<proteinExistence type="predicted"/>